<feature type="region of interest" description="Disordered" evidence="1">
    <location>
        <begin position="85"/>
        <end position="117"/>
    </location>
</feature>
<keyword evidence="3" id="KW-1185">Reference proteome</keyword>
<organism evidence="2 3">
    <name type="scientific">Furculomyces boomerangus</name>
    <dbReference type="NCBI Taxonomy" id="61424"/>
    <lineage>
        <taxon>Eukaryota</taxon>
        <taxon>Fungi</taxon>
        <taxon>Fungi incertae sedis</taxon>
        <taxon>Zoopagomycota</taxon>
        <taxon>Kickxellomycotina</taxon>
        <taxon>Harpellomycetes</taxon>
        <taxon>Harpellales</taxon>
        <taxon>Harpellaceae</taxon>
        <taxon>Furculomyces</taxon>
    </lineage>
</organism>
<feature type="compositionally biased region" description="Low complexity" evidence="1">
    <location>
        <begin position="858"/>
        <end position="874"/>
    </location>
</feature>
<feature type="region of interest" description="Disordered" evidence="1">
    <location>
        <begin position="272"/>
        <end position="298"/>
    </location>
</feature>
<proteinExistence type="predicted"/>
<feature type="region of interest" description="Disordered" evidence="1">
    <location>
        <begin position="194"/>
        <end position="213"/>
    </location>
</feature>
<dbReference type="OrthoDB" id="5572844at2759"/>
<dbReference type="PANTHER" id="PTHR28027">
    <property type="entry name" value="TRANSCRIPTIONAL REGULATOR MIT1"/>
    <property type="match status" value="1"/>
</dbReference>
<feature type="compositionally biased region" description="Polar residues" evidence="1">
    <location>
        <begin position="580"/>
        <end position="589"/>
    </location>
</feature>
<evidence type="ECO:0000256" key="1">
    <source>
        <dbReference type="SAM" id="MobiDB-lite"/>
    </source>
</evidence>
<evidence type="ECO:0000313" key="2">
    <source>
        <dbReference type="EMBL" id="PVU90444.1"/>
    </source>
</evidence>
<feature type="compositionally biased region" description="Polar residues" evidence="1">
    <location>
        <begin position="786"/>
        <end position="797"/>
    </location>
</feature>
<dbReference type="GO" id="GO:0003677">
    <property type="term" value="F:DNA binding"/>
    <property type="evidence" value="ECO:0007669"/>
    <property type="project" value="TreeGrafter"/>
</dbReference>
<sequence length="907" mass="104176">METYYGYIDTIEDSLFVFEACRLGKIPKISKRLSESDRKKIRSGSVFVWDETKSSIKRWTDGINWSASRVAGPFLAYVEWSEPRRATKKHNPHNNTEISSFPNNTAPNISPPIPPSSKSTFFTELSPSLYINSPNAEFGFNNNTSLTHHIKPYNHDFRYNNTGYGSRQRVLSTPMSTKTHIISNLSGYQRSNEITHRKYKKKPENSKSTNGFEIPGGMKKKTFRVETTSGEIFRIVSYFYEKDVIDIKLKRPSTDPDFPVKIIEPGIFPKTFKDATKKDRDSSDSEENSDGMLTPIPTTSKKHKLILEPFTQHQISSPSIRNNNLNNTYYSYNNMNQNDFYNQTNSNITNPQQEHHVWRLSDKSFHQNIPSYKKSTHSIHIQGIQEIERFSQNSFHDHTPGLGFRYSESTGPEKYQKRTTRNVSEFRREFESIRIFSDTSGINHPGGKLANLKNNFDETSQKFPTTPPISAFGVEPNTQYRRANSFREISSTNTANYTSNTYYQPQDSVPIKRKVPNLGIGVSYRMHNRYPPMNDKLNSKYPYVESDDINFQGPPLGSPPVSSSLAAIMNEECEEYPTEVNKNSGNWNELDNKGKRNSSNHRNNDYFSHRNISGYKKDTNYRMNINNNDRLYYPQNPTNSNSYRAYSSPLQEEFLNRSIYNREFYAGMSHHKDNHTRSHQNSRDLGHREYIVDSPEVIKNSQNESNPIYRINSSGRWYDNGSGLKHETQEQKAIEANFSETKNSDETKNISRSSLRNLISPGPYADFGGFEDKRRSYFDSYKEGYENQSPQIPSGSSPKHKTFDYGTSSSSAFQAHTYRPYSRVMSPRLDVDVSCQRRRSYVELPKPAFRSLSYNFGKSSSGGSDLPSPLLLLRGGEDESSKIVRNSTVNNNEKEEFIESQTDSNKG</sequence>
<feature type="region of interest" description="Disordered" evidence="1">
    <location>
        <begin position="579"/>
        <end position="611"/>
    </location>
</feature>
<evidence type="ECO:0008006" key="4">
    <source>
        <dbReference type="Google" id="ProtNLM"/>
    </source>
</evidence>
<reference evidence="2 3" key="1">
    <citation type="journal article" date="2018" name="MBio">
        <title>Comparative Genomics Reveals the Core Gene Toolbox for the Fungus-Insect Symbiosis.</title>
        <authorList>
            <person name="Wang Y."/>
            <person name="Stata M."/>
            <person name="Wang W."/>
            <person name="Stajich J.E."/>
            <person name="White M.M."/>
            <person name="Moncalvo J.M."/>
        </authorList>
    </citation>
    <scope>NUCLEOTIDE SEQUENCE [LARGE SCALE GENOMIC DNA]</scope>
    <source>
        <strain evidence="2 3">AUS-77-4</strain>
    </source>
</reference>
<dbReference type="EMBL" id="MBFT01000482">
    <property type="protein sequence ID" value="PVU90444.1"/>
    <property type="molecule type" value="Genomic_DNA"/>
</dbReference>
<dbReference type="Pfam" id="PF09729">
    <property type="entry name" value="Gti1_Pac2"/>
    <property type="match status" value="1"/>
</dbReference>
<dbReference type="Proteomes" id="UP000245699">
    <property type="component" value="Unassembled WGS sequence"/>
</dbReference>
<feature type="region of interest" description="Disordered" evidence="1">
    <location>
        <begin position="858"/>
        <end position="907"/>
    </location>
</feature>
<name>A0A2T9YDS2_9FUNG</name>
<feature type="compositionally biased region" description="Basic and acidic residues" evidence="1">
    <location>
        <begin position="272"/>
        <end position="283"/>
    </location>
</feature>
<dbReference type="AlphaFoldDB" id="A0A2T9YDS2"/>
<dbReference type="PANTHER" id="PTHR28027:SF1">
    <property type="entry name" value="CAMP INDEPENDENT REGULATORY PROTEIN (AFU_ORTHOLOGUE AFUA_3G09640)"/>
    <property type="match status" value="1"/>
</dbReference>
<dbReference type="InterPro" id="IPR018608">
    <property type="entry name" value="Gti1/Pac2"/>
</dbReference>
<accession>A0A2T9YDS2</accession>
<feature type="region of interest" description="Disordered" evidence="1">
    <location>
        <begin position="784"/>
        <end position="805"/>
    </location>
</feature>
<gene>
    <name evidence="2" type="ORF">BB559_004619</name>
</gene>
<protein>
    <recommendedName>
        <fullName evidence="4">cAMP-independent regulatory protein pac2</fullName>
    </recommendedName>
</protein>
<evidence type="ECO:0000313" key="3">
    <source>
        <dbReference type="Proteomes" id="UP000245699"/>
    </source>
</evidence>
<comment type="caution">
    <text evidence="2">The sequence shown here is derived from an EMBL/GenBank/DDBJ whole genome shotgun (WGS) entry which is preliminary data.</text>
</comment>